<sequence>MMKHFGIICCLIVLVAISADAETEFICQFSSKTLACRNGKSLDIKFANYGRIGHNVCWRGSYRSGADRINNCYDESHTDLVGMLCNGQTTCVLPASNEVFGDTCPGVLKYLQVKYHCV</sequence>
<feature type="chain" id="PRO_5046380208" description="SUEL-type lectin domain-containing protein" evidence="1">
    <location>
        <begin position="22"/>
        <end position="118"/>
    </location>
</feature>
<evidence type="ECO:0000313" key="3">
    <source>
        <dbReference type="EMBL" id="KAK4011100.1"/>
    </source>
</evidence>
<organism evidence="3 4">
    <name type="scientific">Daphnia magna</name>
    <dbReference type="NCBI Taxonomy" id="35525"/>
    <lineage>
        <taxon>Eukaryota</taxon>
        <taxon>Metazoa</taxon>
        <taxon>Ecdysozoa</taxon>
        <taxon>Arthropoda</taxon>
        <taxon>Crustacea</taxon>
        <taxon>Branchiopoda</taxon>
        <taxon>Diplostraca</taxon>
        <taxon>Cladocera</taxon>
        <taxon>Anomopoda</taxon>
        <taxon>Daphniidae</taxon>
        <taxon>Daphnia</taxon>
    </lineage>
</organism>
<feature type="signal peptide" evidence="1">
    <location>
        <begin position="1"/>
        <end position="21"/>
    </location>
</feature>
<accession>A0ABQ9ZDV9</accession>
<name>A0ABQ9ZDV9_9CRUS</name>
<reference evidence="3 4" key="1">
    <citation type="journal article" date="2023" name="Nucleic Acids Res.">
        <title>The hologenome of Daphnia magna reveals possible DNA methylation and microbiome-mediated evolution of the host genome.</title>
        <authorList>
            <person name="Chaturvedi A."/>
            <person name="Li X."/>
            <person name="Dhandapani V."/>
            <person name="Marshall H."/>
            <person name="Kissane S."/>
            <person name="Cuenca-Cambronero M."/>
            <person name="Asole G."/>
            <person name="Calvet F."/>
            <person name="Ruiz-Romero M."/>
            <person name="Marangio P."/>
            <person name="Guigo R."/>
            <person name="Rago D."/>
            <person name="Mirbahai L."/>
            <person name="Eastwood N."/>
            <person name="Colbourne J.K."/>
            <person name="Zhou J."/>
            <person name="Mallon E."/>
            <person name="Orsini L."/>
        </authorList>
    </citation>
    <scope>NUCLEOTIDE SEQUENCE [LARGE SCALE GENOMIC DNA]</scope>
    <source>
        <strain evidence="3">LRV0_1</strain>
    </source>
</reference>
<dbReference type="Gene3D" id="2.60.120.740">
    <property type="match status" value="1"/>
</dbReference>
<evidence type="ECO:0000256" key="1">
    <source>
        <dbReference type="SAM" id="SignalP"/>
    </source>
</evidence>
<dbReference type="InterPro" id="IPR000922">
    <property type="entry name" value="Lectin_gal-bd_dom"/>
</dbReference>
<feature type="domain" description="SUEL-type lectin" evidence="2">
    <location>
        <begin position="26"/>
        <end position="118"/>
    </location>
</feature>
<dbReference type="PROSITE" id="PS50228">
    <property type="entry name" value="SUEL_LECTIN"/>
    <property type="match status" value="1"/>
</dbReference>
<keyword evidence="4" id="KW-1185">Reference proteome</keyword>
<protein>
    <recommendedName>
        <fullName evidence="2">SUEL-type lectin domain-containing protein</fullName>
    </recommendedName>
</protein>
<dbReference type="InterPro" id="IPR043159">
    <property type="entry name" value="Lectin_gal-bd_sf"/>
</dbReference>
<dbReference type="Proteomes" id="UP001234178">
    <property type="component" value="Unassembled WGS sequence"/>
</dbReference>
<proteinExistence type="predicted"/>
<gene>
    <name evidence="3" type="ORF">OUZ56_020217</name>
</gene>
<dbReference type="Pfam" id="PF02140">
    <property type="entry name" value="SUEL_Lectin"/>
    <property type="match status" value="1"/>
</dbReference>
<comment type="caution">
    <text evidence="3">The sequence shown here is derived from an EMBL/GenBank/DDBJ whole genome shotgun (WGS) entry which is preliminary data.</text>
</comment>
<evidence type="ECO:0000313" key="4">
    <source>
        <dbReference type="Proteomes" id="UP001234178"/>
    </source>
</evidence>
<dbReference type="PANTHER" id="PTHR46780">
    <property type="entry name" value="PROTEIN EVA-1"/>
    <property type="match status" value="1"/>
</dbReference>
<dbReference type="EMBL" id="JAOYFB010000003">
    <property type="protein sequence ID" value="KAK4011100.1"/>
    <property type="molecule type" value="Genomic_DNA"/>
</dbReference>
<evidence type="ECO:0000259" key="2">
    <source>
        <dbReference type="PROSITE" id="PS50228"/>
    </source>
</evidence>
<keyword evidence="1" id="KW-0732">Signal</keyword>